<reference evidence="4" key="1">
    <citation type="submission" date="2018-11" db="EMBL/GenBank/DDBJ databases">
        <title>Chitinophaga lutea sp.nov., isolate from arsenic contaminated soil.</title>
        <authorList>
            <person name="Zong Y."/>
        </authorList>
    </citation>
    <scope>NUCLEOTIDE SEQUENCE [LARGE SCALE GENOMIC DNA]</scope>
    <source>
        <strain evidence="4">YLT18</strain>
    </source>
</reference>
<evidence type="ECO:0000313" key="4">
    <source>
        <dbReference type="Proteomes" id="UP000279089"/>
    </source>
</evidence>
<comment type="caution">
    <text evidence="3">The sequence shown here is derived from an EMBL/GenBank/DDBJ whole genome shotgun (WGS) entry which is preliminary data.</text>
</comment>
<feature type="coiled-coil region" evidence="1">
    <location>
        <begin position="343"/>
        <end position="370"/>
    </location>
</feature>
<keyword evidence="2" id="KW-1133">Transmembrane helix</keyword>
<gene>
    <name evidence="3" type="ORF">EG028_00320</name>
</gene>
<dbReference type="RefSeq" id="WP_120514059.1">
    <property type="nucleotide sequence ID" value="NZ_QXZY01000001.1"/>
</dbReference>
<feature type="transmembrane region" description="Helical" evidence="2">
    <location>
        <begin position="374"/>
        <end position="396"/>
    </location>
</feature>
<organism evidence="3 4">
    <name type="scientific">Chitinophaga barathri</name>
    <dbReference type="NCBI Taxonomy" id="1647451"/>
    <lineage>
        <taxon>Bacteria</taxon>
        <taxon>Pseudomonadati</taxon>
        <taxon>Bacteroidota</taxon>
        <taxon>Chitinophagia</taxon>
        <taxon>Chitinophagales</taxon>
        <taxon>Chitinophagaceae</taxon>
        <taxon>Chitinophaga</taxon>
    </lineage>
</organism>
<feature type="transmembrane region" description="Helical" evidence="2">
    <location>
        <begin position="284"/>
        <end position="306"/>
    </location>
</feature>
<protein>
    <submittedName>
        <fullName evidence="3">Uncharacterized protein</fullName>
    </submittedName>
</protein>
<feature type="transmembrane region" description="Helical" evidence="2">
    <location>
        <begin position="15"/>
        <end position="35"/>
    </location>
</feature>
<dbReference type="OrthoDB" id="10007436at2"/>
<feature type="transmembrane region" description="Helical" evidence="2">
    <location>
        <begin position="245"/>
        <end position="263"/>
    </location>
</feature>
<keyword evidence="4" id="KW-1185">Reference proteome</keyword>
<feature type="transmembrane region" description="Helical" evidence="2">
    <location>
        <begin position="205"/>
        <end position="229"/>
    </location>
</feature>
<evidence type="ECO:0000313" key="3">
    <source>
        <dbReference type="EMBL" id="RPD42778.1"/>
    </source>
</evidence>
<keyword evidence="2" id="KW-0472">Membrane</keyword>
<feature type="transmembrane region" description="Helical" evidence="2">
    <location>
        <begin position="417"/>
        <end position="437"/>
    </location>
</feature>
<sequence length="496" mass="54713">MTLPTTSPSGPGYQITWLSATGIAGFITGCFILFLGNFSCSKPRQPVFHDITWSIKGQSFNEVNAHIDSLKRDRDHAWGAYAKLTGNNNDTAKIIKQERLEAANRDAGLINKLTQYKEIFRDSGNTDMLSFKALNSPLNLKISQDSLRRWDSAFVKDGRLWESPPVEYTLQDPAIPLKPAGHVIFSVQTFPFNIAYIAQHPEVGIWLLLVLIYSSFCFLAFTMCCFLSGKVKTLADPDPSDKGRYALICVIMAVVLFIIAWIWKHSFYDASVVKDLYFMGHLEIVELSMLVLGSISGALCLSGFIYTAPKLSALRNQLVTEVKNAAALSAALQTTLSQNAAAAPAVQAQLDQAEIRARDLKARQEELSGVFNTYFILAAIILSTMVLCSGALYNTANSLEFVKLLTQNWGFSPVRTDFIYLYGGLYTVILLLVYIPVRMHVSEAGPGTPAAAAATATNGKWYEWVKDPFAQLKTVLAAASPLLVSLLQTLFDLLFK</sequence>
<dbReference type="AlphaFoldDB" id="A0A3N4MGR3"/>
<dbReference type="Proteomes" id="UP000279089">
    <property type="component" value="Unassembled WGS sequence"/>
</dbReference>
<evidence type="ECO:0000256" key="2">
    <source>
        <dbReference type="SAM" id="Phobius"/>
    </source>
</evidence>
<accession>A0A3N4MGR3</accession>
<keyword evidence="2" id="KW-0812">Transmembrane</keyword>
<dbReference type="EMBL" id="RMBX01000001">
    <property type="protein sequence ID" value="RPD42778.1"/>
    <property type="molecule type" value="Genomic_DNA"/>
</dbReference>
<evidence type="ECO:0000256" key="1">
    <source>
        <dbReference type="SAM" id="Coils"/>
    </source>
</evidence>
<name>A0A3N4MGR3_9BACT</name>
<proteinExistence type="predicted"/>
<keyword evidence="1" id="KW-0175">Coiled coil</keyword>